<proteinExistence type="predicted"/>
<organism evidence="3 4">
    <name type="scientific">Chenopodium quinoa</name>
    <name type="common">Quinoa</name>
    <dbReference type="NCBI Taxonomy" id="63459"/>
    <lineage>
        <taxon>Eukaryota</taxon>
        <taxon>Viridiplantae</taxon>
        <taxon>Streptophyta</taxon>
        <taxon>Embryophyta</taxon>
        <taxon>Tracheophyta</taxon>
        <taxon>Spermatophyta</taxon>
        <taxon>Magnoliopsida</taxon>
        <taxon>eudicotyledons</taxon>
        <taxon>Gunneridae</taxon>
        <taxon>Pentapetalae</taxon>
        <taxon>Caryophyllales</taxon>
        <taxon>Chenopodiaceae</taxon>
        <taxon>Chenopodioideae</taxon>
        <taxon>Atripliceae</taxon>
        <taxon>Chenopodium</taxon>
    </lineage>
</organism>
<dbReference type="Proteomes" id="UP000596660">
    <property type="component" value="Unplaced"/>
</dbReference>
<protein>
    <submittedName>
        <fullName evidence="3">Uncharacterized protein</fullName>
    </submittedName>
</protein>
<evidence type="ECO:0000256" key="1">
    <source>
        <dbReference type="SAM" id="Coils"/>
    </source>
</evidence>
<sequence length="480" mass="53693">MPSKSLRCMSYEDTLREMEAFLDGKLENPQTSRGEVYADITEPMNSNAAVRLPDSEDPDATENSSSFGDTTSRSDNVSGTSDAEVESEFRVDTGFADTLDSYTNVFPMRKRKLTLHWRNFVRPIMWRCKWAELRIKELESQALKYSRELEANEQTKMLELHQYTSDFCSRSFPFFNHSDKKKPMKRRKRKLVENVTDISSYMSHHQLFSYLENKKSDQDGISAADDDVNLDVCPKNEEFSMDDDWLKDGEDSIEQILRQIETVQSKVQRLRTHFDTVMLKNGVKFSSSENLSLLAPYDAQTSAAQSPAFSAGDGDNLSIGGIEIPHDITDFEIGGLDLPESLVSDYGDGTQIPDIIESTVGLLSAANVTIHQQPQILESGENILDDTHIQNRAMQDGHVSSGVIDQSIDEYNNLENKEQHISSLGAGNGLAPDSGTVDAVIQEKTTLKSCLTSKIKRKRGERKAGPGGWSLRSAVSFLSE</sequence>
<evidence type="ECO:0000313" key="4">
    <source>
        <dbReference type="Proteomes" id="UP000596660"/>
    </source>
</evidence>
<dbReference type="OMA" id="EQVLWKI"/>
<accession>A0A803KTP1</accession>
<evidence type="ECO:0000313" key="3">
    <source>
        <dbReference type="EnsemblPlants" id="AUR62002399-RA:cds"/>
    </source>
</evidence>
<dbReference type="InterPro" id="IPR038745">
    <property type="entry name" value="AT4G37440-like"/>
</dbReference>
<feature type="coiled-coil region" evidence="1">
    <location>
        <begin position="128"/>
        <end position="155"/>
    </location>
</feature>
<feature type="region of interest" description="Disordered" evidence="2">
    <location>
        <begin position="40"/>
        <end position="85"/>
    </location>
</feature>
<dbReference type="AlphaFoldDB" id="A0A803KTP1"/>
<name>A0A803KTP1_CHEQI</name>
<feature type="coiled-coil region" evidence="1">
    <location>
        <begin position="246"/>
        <end position="273"/>
    </location>
</feature>
<dbReference type="CDD" id="cd11650">
    <property type="entry name" value="AT4G37440_like"/>
    <property type="match status" value="1"/>
</dbReference>
<reference evidence="3" key="1">
    <citation type="journal article" date="2017" name="Nature">
        <title>The genome of Chenopodium quinoa.</title>
        <authorList>
            <person name="Jarvis D.E."/>
            <person name="Ho Y.S."/>
            <person name="Lightfoot D.J."/>
            <person name="Schmoeckel S.M."/>
            <person name="Li B."/>
            <person name="Borm T.J.A."/>
            <person name="Ohyanagi H."/>
            <person name="Mineta K."/>
            <person name="Michell C.T."/>
            <person name="Saber N."/>
            <person name="Kharbatia N.M."/>
            <person name="Rupper R.R."/>
            <person name="Sharp A.R."/>
            <person name="Dally N."/>
            <person name="Boughton B.A."/>
            <person name="Woo Y.H."/>
            <person name="Gao G."/>
            <person name="Schijlen E.G.W.M."/>
            <person name="Guo X."/>
            <person name="Momin A.A."/>
            <person name="Negrao S."/>
            <person name="Al-Babili S."/>
            <person name="Gehring C."/>
            <person name="Roessner U."/>
            <person name="Jung C."/>
            <person name="Murphy K."/>
            <person name="Arold S.T."/>
            <person name="Gojobori T."/>
            <person name="van der Linden C.G."/>
            <person name="van Loo E.N."/>
            <person name="Jellen E.N."/>
            <person name="Maughan P.J."/>
            <person name="Tester M."/>
        </authorList>
    </citation>
    <scope>NUCLEOTIDE SEQUENCE [LARGE SCALE GENOMIC DNA]</scope>
    <source>
        <strain evidence="3">cv. PI 614886</strain>
    </source>
</reference>
<keyword evidence="4" id="KW-1185">Reference proteome</keyword>
<dbReference type="PANTHER" id="PTHR34057:SF1">
    <property type="entry name" value="ELONGATION FACTOR"/>
    <property type="match status" value="1"/>
</dbReference>
<dbReference type="Gramene" id="AUR62002399-RA">
    <property type="protein sequence ID" value="AUR62002399-RA:cds"/>
    <property type="gene ID" value="AUR62002399"/>
</dbReference>
<dbReference type="PANTHER" id="PTHR34057">
    <property type="entry name" value="ELONGATION FACTOR"/>
    <property type="match status" value="1"/>
</dbReference>
<feature type="compositionally biased region" description="Polar residues" evidence="2">
    <location>
        <begin position="61"/>
        <end position="81"/>
    </location>
</feature>
<evidence type="ECO:0000256" key="2">
    <source>
        <dbReference type="SAM" id="MobiDB-lite"/>
    </source>
</evidence>
<keyword evidence="1" id="KW-0175">Coiled coil</keyword>
<dbReference type="EnsemblPlants" id="AUR62002399-RA">
    <property type="protein sequence ID" value="AUR62002399-RA:cds"/>
    <property type="gene ID" value="AUR62002399"/>
</dbReference>
<reference evidence="3" key="2">
    <citation type="submission" date="2021-03" db="UniProtKB">
        <authorList>
            <consortium name="EnsemblPlants"/>
        </authorList>
    </citation>
    <scope>IDENTIFICATION</scope>
</reference>